<dbReference type="Pfam" id="PF09976">
    <property type="entry name" value="TPR_21"/>
    <property type="match status" value="1"/>
</dbReference>
<comment type="similarity">
    <text evidence="7">Belongs to the YfgM family.</text>
</comment>
<gene>
    <name evidence="11" type="ORF">A6A04_09710</name>
</gene>
<dbReference type="GO" id="GO:0005886">
    <property type="term" value="C:plasma membrane"/>
    <property type="evidence" value="ECO:0007669"/>
    <property type="project" value="UniProtKB-SubCell"/>
</dbReference>
<dbReference type="InterPro" id="IPR011990">
    <property type="entry name" value="TPR-like_helical_dom_sf"/>
</dbReference>
<evidence type="ECO:0000256" key="4">
    <source>
        <dbReference type="ARBA" id="ARBA00022989"/>
    </source>
</evidence>
<comment type="caution">
    <text evidence="11">The sequence shown here is derived from an EMBL/GenBank/DDBJ whole genome shotgun (WGS) entry which is preliminary data.</text>
</comment>
<dbReference type="EMBL" id="LWQT01000131">
    <property type="protein sequence ID" value="OAN42971.1"/>
    <property type="molecule type" value="Genomic_DNA"/>
</dbReference>
<evidence type="ECO:0000256" key="6">
    <source>
        <dbReference type="ARBA" id="ARBA00023186"/>
    </source>
</evidence>
<dbReference type="AlphaFoldDB" id="A0A178M3Z3"/>
<dbReference type="RefSeq" id="WP_068495963.1">
    <property type="nucleotide sequence ID" value="NZ_LWQT01000131.1"/>
</dbReference>
<protein>
    <recommendedName>
        <fullName evidence="8">Ancillary SecYEG translocon subunit</fullName>
    </recommendedName>
</protein>
<reference evidence="11 12" key="1">
    <citation type="submission" date="2016-04" db="EMBL/GenBank/DDBJ databases">
        <title>Draft genome sequence of freshwater magnetotactic bacteria Magnetospirillum marisnigri SP-1 and Magnetospirillum moscoviense BB-1.</title>
        <authorList>
            <person name="Koziaeva V."/>
            <person name="Dziuba M.V."/>
            <person name="Ivanov T.M."/>
            <person name="Kuznetsov B."/>
            <person name="Grouzdev D.S."/>
        </authorList>
    </citation>
    <scope>NUCLEOTIDE SEQUENCE [LARGE SCALE GENOMIC DNA]</scope>
    <source>
        <strain evidence="11 12">SP-1</strain>
    </source>
</reference>
<dbReference type="OrthoDB" id="7173339at2"/>
<accession>A0A178M3Z3</accession>
<feature type="domain" description="Ancillary SecYEG translocon subunit/Cell division coordinator CpoB TPR" evidence="10">
    <location>
        <begin position="28"/>
        <end position="193"/>
    </location>
</feature>
<evidence type="ECO:0000313" key="12">
    <source>
        <dbReference type="Proteomes" id="UP000078428"/>
    </source>
</evidence>
<dbReference type="Proteomes" id="UP000078428">
    <property type="component" value="Unassembled WGS sequence"/>
</dbReference>
<name>A0A178M3Z3_9PROT</name>
<keyword evidence="6" id="KW-0143">Chaperone</keyword>
<sequence>MNTKPDDAATELLIKEVDEDLRQEQMQKLWQRYGSLFTGGAVAVVLAVAAWQGWNSWDLKQRQASSLRYAEAINLIEQGRKDEAAESLAQIKLDGTKGYRILAELRIADLKQQQGDLAGAAALYQRLAADSSVDKSYRDMATIRAAYLTVDTADAAVLDKSLEPLAVESSAWRHSAREIQALAALRRGDDARAVDLFAKIAEDAAAPQGLRARAAEMLAAAGRPARS</sequence>
<evidence type="ECO:0000256" key="9">
    <source>
        <dbReference type="SAM" id="Phobius"/>
    </source>
</evidence>
<evidence type="ECO:0000256" key="2">
    <source>
        <dbReference type="ARBA" id="ARBA00022475"/>
    </source>
</evidence>
<dbReference type="Gene3D" id="1.25.40.10">
    <property type="entry name" value="Tetratricopeptide repeat domain"/>
    <property type="match status" value="1"/>
</dbReference>
<keyword evidence="5 9" id="KW-0472">Membrane</keyword>
<evidence type="ECO:0000256" key="3">
    <source>
        <dbReference type="ARBA" id="ARBA00022692"/>
    </source>
</evidence>
<evidence type="ECO:0000256" key="5">
    <source>
        <dbReference type="ARBA" id="ARBA00023136"/>
    </source>
</evidence>
<comment type="subcellular location">
    <subcellularLocation>
        <location evidence="1">Cell membrane</location>
        <topology evidence="1">Single-pass type II membrane protein</topology>
    </subcellularLocation>
</comment>
<evidence type="ECO:0000256" key="8">
    <source>
        <dbReference type="ARBA" id="ARBA00024235"/>
    </source>
</evidence>
<keyword evidence="12" id="KW-1185">Reference proteome</keyword>
<dbReference type="InterPro" id="IPR026039">
    <property type="entry name" value="YfgM"/>
</dbReference>
<feature type="transmembrane region" description="Helical" evidence="9">
    <location>
        <begin position="33"/>
        <end position="54"/>
    </location>
</feature>
<evidence type="ECO:0000256" key="7">
    <source>
        <dbReference type="ARBA" id="ARBA00024197"/>
    </source>
</evidence>
<evidence type="ECO:0000259" key="10">
    <source>
        <dbReference type="Pfam" id="PF09976"/>
    </source>
</evidence>
<proteinExistence type="inferred from homology"/>
<keyword evidence="2" id="KW-1003">Cell membrane</keyword>
<dbReference type="PANTHER" id="PTHR38035:SF1">
    <property type="entry name" value="ANCILLARY SECYEG TRANSLOCON SUBUNIT"/>
    <property type="match status" value="1"/>
</dbReference>
<organism evidence="11 12">
    <name type="scientific">Paramagnetospirillum marisnigri</name>
    <dbReference type="NCBI Taxonomy" id="1285242"/>
    <lineage>
        <taxon>Bacteria</taxon>
        <taxon>Pseudomonadati</taxon>
        <taxon>Pseudomonadota</taxon>
        <taxon>Alphaproteobacteria</taxon>
        <taxon>Rhodospirillales</taxon>
        <taxon>Magnetospirillaceae</taxon>
        <taxon>Paramagnetospirillum</taxon>
    </lineage>
</organism>
<keyword evidence="4 9" id="KW-1133">Transmembrane helix</keyword>
<evidence type="ECO:0000256" key="1">
    <source>
        <dbReference type="ARBA" id="ARBA00004401"/>
    </source>
</evidence>
<dbReference type="PANTHER" id="PTHR38035">
    <property type="entry name" value="UPF0070 PROTEIN YFGM"/>
    <property type="match status" value="1"/>
</dbReference>
<dbReference type="STRING" id="1285242.A6A04_09710"/>
<keyword evidence="3 9" id="KW-0812">Transmembrane</keyword>
<dbReference type="GO" id="GO:0044877">
    <property type="term" value="F:protein-containing complex binding"/>
    <property type="evidence" value="ECO:0007669"/>
    <property type="project" value="InterPro"/>
</dbReference>
<evidence type="ECO:0000313" key="11">
    <source>
        <dbReference type="EMBL" id="OAN42971.1"/>
    </source>
</evidence>
<dbReference type="InterPro" id="IPR018704">
    <property type="entry name" value="SecYEG/CpoB_TPR"/>
</dbReference>